<sequence length="205" mass="23444">MPAERLQIIDEPAQNHPRDIIPPGVLTLSRLQPLASILHCPYNMWLYLFKVCIIHLILPFLYFDIIFTKHCPPPALFNFTLFEPTGLRQGGDVNKGHLIEEEGVAADVQLHHAALAVFDLEHELGSHQHYVVLQGAFFDKLIMYEPHQSLSEGLKFNYIRDLFPLVADHFAILLLAHNALHGVLDHVQEQQLVLLVFDVCLHEFH</sequence>
<feature type="transmembrane region" description="Helical" evidence="1">
    <location>
        <begin position="44"/>
        <end position="63"/>
    </location>
</feature>
<gene>
    <name evidence="2" type="ORF">FGO68_gene11041</name>
</gene>
<organism evidence="2 3">
    <name type="scientific">Halteria grandinella</name>
    <dbReference type="NCBI Taxonomy" id="5974"/>
    <lineage>
        <taxon>Eukaryota</taxon>
        <taxon>Sar</taxon>
        <taxon>Alveolata</taxon>
        <taxon>Ciliophora</taxon>
        <taxon>Intramacronucleata</taxon>
        <taxon>Spirotrichea</taxon>
        <taxon>Stichotrichia</taxon>
        <taxon>Sporadotrichida</taxon>
        <taxon>Halteriidae</taxon>
        <taxon>Halteria</taxon>
    </lineage>
</organism>
<evidence type="ECO:0000313" key="3">
    <source>
        <dbReference type="Proteomes" id="UP000785679"/>
    </source>
</evidence>
<dbReference type="Proteomes" id="UP000785679">
    <property type="component" value="Unassembled WGS sequence"/>
</dbReference>
<keyword evidence="1" id="KW-0812">Transmembrane</keyword>
<protein>
    <submittedName>
        <fullName evidence="2">Uncharacterized protein</fullName>
    </submittedName>
</protein>
<proteinExistence type="predicted"/>
<reference evidence="2" key="1">
    <citation type="submission" date="2019-06" db="EMBL/GenBank/DDBJ databases">
        <authorList>
            <person name="Zheng W."/>
        </authorList>
    </citation>
    <scope>NUCLEOTIDE SEQUENCE</scope>
    <source>
        <strain evidence="2">QDHG01</strain>
    </source>
</reference>
<evidence type="ECO:0000313" key="2">
    <source>
        <dbReference type="EMBL" id="TNV70854.1"/>
    </source>
</evidence>
<keyword evidence="1" id="KW-1133">Transmembrane helix</keyword>
<keyword evidence="1" id="KW-0472">Membrane</keyword>
<dbReference type="AlphaFoldDB" id="A0A8J8N9L8"/>
<comment type="caution">
    <text evidence="2">The sequence shown here is derived from an EMBL/GenBank/DDBJ whole genome shotgun (WGS) entry which is preliminary data.</text>
</comment>
<accession>A0A8J8N9L8</accession>
<dbReference type="EMBL" id="RRYP01032116">
    <property type="protein sequence ID" value="TNV70854.1"/>
    <property type="molecule type" value="Genomic_DNA"/>
</dbReference>
<keyword evidence="3" id="KW-1185">Reference proteome</keyword>
<name>A0A8J8N9L8_HALGN</name>
<evidence type="ECO:0000256" key="1">
    <source>
        <dbReference type="SAM" id="Phobius"/>
    </source>
</evidence>